<dbReference type="RefSeq" id="WP_139282398.1">
    <property type="nucleotide sequence ID" value="NZ_FRXO01000001.1"/>
</dbReference>
<accession>A0A1M7Z9Y3</accession>
<gene>
    <name evidence="12" type="ORF">SAMN02745172_00863</name>
</gene>
<evidence type="ECO:0000313" key="13">
    <source>
        <dbReference type="Proteomes" id="UP000186406"/>
    </source>
</evidence>
<dbReference type="GO" id="GO:0016887">
    <property type="term" value="F:ATP hydrolysis activity"/>
    <property type="evidence" value="ECO:0007669"/>
    <property type="project" value="InterPro"/>
</dbReference>
<dbReference type="SUPFAM" id="SSF52540">
    <property type="entry name" value="P-loop containing nucleoside triphosphate hydrolases"/>
    <property type="match status" value="2"/>
</dbReference>
<dbReference type="GO" id="GO:0005886">
    <property type="term" value="C:plasma membrane"/>
    <property type="evidence" value="ECO:0007669"/>
    <property type="project" value="UniProtKB-SubCell"/>
</dbReference>
<keyword evidence="8 12" id="KW-0067">ATP-binding</keyword>
<evidence type="ECO:0000259" key="11">
    <source>
        <dbReference type="PROSITE" id="PS50893"/>
    </source>
</evidence>
<keyword evidence="6" id="KW-0677">Repeat</keyword>
<dbReference type="InterPro" id="IPR003593">
    <property type="entry name" value="AAA+_ATPase"/>
</dbReference>
<feature type="domain" description="ABC transporter" evidence="11">
    <location>
        <begin position="251"/>
        <end position="499"/>
    </location>
</feature>
<keyword evidence="3" id="KW-0813">Transport</keyword>
<comment type="subcellular location">
    <subcellularLocation>
        <location evidence="1">Cell membrane</location>
        <topology evidence="1">Peripheral membrane protein</topology>
    </subcellularLocation>
</comment>
<dbReference type="EMBL" id="FRXO01000001">
    <property type="protein sequence ID" value="SHO61694.1"/>
    <property type="molecule type" value="Genomic_DNA"/>
</dbReference>
<evidence type="ECO:0000256" key="3">
    <source>
        <dbReference type="ARBA" id="ARBA00022448"/>
    </source>
</evidence>
<dbReference type="CDD" id="cd03215">
    <property type="entry name" value="ABC_Carb_Monos_II"/>
    <property type="match status" value="1"/>
</dbReference>
<dbReference type="FunFam" id="3.40.50.300:FF:000127">
    <property type="entry name" value="Ribose import ATP-binding protein RbsA"/>
    <property type="match status" value="1"/>
</dbReference>
<keyword evidence="9" id="KW-1278">Translocase</keyword>
<keyword evidence="10" id="KW-0472">Membrane</keyword>
<dbReference type="InterPro" id="IPR003439">
    <property type="entry name" value="ABC_transporter-like_ATP-bd"/>
</dbReference>
<dbReference type="InterPro" id="IPR017871">
    <property type="entry name" value="ABC_transporter-like_CS"/>
</dbReference>
<dbReference type="Gene3D" id="3.40.50.300">
    <property type="entry name" value="P-loop containing nucleotide triphosphate hydrolases"/>
    <property type="match status" value="2"/>
</dbReference>
<evidence type="ECO:0000256" key="7">
    <source>
        <dbReference type="ARBA" id="ARBA00022741"/>
    </source>
</evidence>
<dbReference type="Pfam" id="PF00005">
    <property type="entry name" value="ABC_tran"/>
    <property type="match status" value="2"/>
</dbReference>
<keyword evidence="13" id="KW-1185">Reference proteome</keyword>
<dbReference type="OrthoDB" id="9805029at2"/>
<dbReference type="SMART" id="SM00382">
    <property type="entry name" value="AAA"/>
    <property type="match status" value="2"/>
</dbReference>
<dbReference type="GO" id="GO:0005524">
    <property type="term" value="F:ATP binding"/>
    <property type="evidence" value="ECO:0007669"/>
    <property type="project" value="UniProtKB-KW"/>
</dbReference>
<reference evidence="12 13" key="1">
    <citation type="submission" date="2016-12" db="EMBL/GenBank/DDBJ databases">
        <authorList>
            <person name="Song W.-J."/>
            <person name="Kurnit D.M."/>
        </authorList>
    </citation>
    <scope>NUCLEOTIDE SEQUENCE [LARGE SCALE GENOMIC DNA]</scope>
    <source>
        <strain evidence="12 13">DSM 19599</strain>
    </source>
</reference>
<keyword evidence="5" id="KW-0762">Sugar transport</keyword>
<sequence>MYLLEARGLTKAYAGVMCLGDVTLRGRAGSVHAVTGENGAGKSTLMKIIGGVVRPDAGSILLRGAEVAFASPLEALRGGVSTVFQELSLIENLTIAESLFLGHEPATWYGALDRARMLREARRVLEEVGLDLDPRRFIASLTVAEQQMVEIARGVSANADIFIFDEPTAALGAEDVVKLKRLIRDLQAAGRLIFYISHRLDEIFDLCDTVTVLKDGRLVDTRPVASLDRDGLVSMMVGRSLEDYFPGAGTATNQAALRVTDLRLREGVPPVSLTVHKGEIVGLAGLEGQGQREILRALAGAEPCAGVTVETFAADGGLRRHDPARGVAAQVADNIVFMPEDRKKEGLYLSLPIDENMALGLHQKRGLGAVARSHGAGVAGMMRMLHVKATSAVQPVGTLSGGNQQKVMLGRWLMSGARVLLIEEPTRGVDVGAKAEIYAILRDFVAQDGGAILLMSREMNELIGLCDRILVVRGGRIVAGFSSGGVTEESILHAAITDGPHEPQRRAS</sequence>
<evidence type="ECO:0000256" key="10">
    <source>
        <dbReference type="ARBA" id="ARBA00023136"/>
    </source>
</evidence>
<evidence type="ECO:0000256" key="4">
    <source>
        <dbReference type="ARBA" id="ARBA00022475"/>
    </source>
</evidence>
<evidence type="ECO:0000256" key="1">
    <source>
        <dbReference type="ARBA" id="ARBA00004202"/>
    </source>
</evidence>
<dbReference type="PANTHER" id="PTHR43790:SF9">
    <property type="entry name" value="GALACTOFURANOSE TRANSPORTER ATP-BINDING PROTEIN YTFR"/>
    <property type="match status" value="1"/>
</dbReference>
<dbReference type="InterPro" id="IPR027417">
    <property type="entry name" value="P-loop_NTPase"/>
</dbReference>
<evidence type="ECO:0000256" key="9">
    <source>
        <dbReference type="ARBA" id="ARBA00022967"/>
    </source>
</evidence>
<protein>
    <submittedName>
        <fullName evidence="12">Ribose transport system ATP-binding protein</fullName>
    </submittedName>
</protein>
<evidence type="ECO:0000256" key="5">
    <source>
        <dbReference type="ARBA" id="ARBA00022597"/>
    </source>
</evidence>
<name>A0A1M7Z9Y3_9HYPH</name>
<dbReference type="PROSITE" id="PS00211">
    <property type="entry name" value="ABC_TRANSPORTER_1"/>
    <property type="match status" value="1"/>
</dbReference>
<dbReference type="InterPro" id="IPR050107">
    <property type="entry name" value="ABC_carbohydrate_import_ATPase"/>
</dbReference>
<keyword evidence="7" id="KW-0547">Nucleotide-binding</keyword>
<evidence type="ECO:0000256" key="6">
    <source>
        <dbReference type="ARBA" id="ARBA00022737"/>
    </source>
</evidence>
<dbReference type="AlphaFoldDB" id="A0A1M7Z9Y3"/>
<dbReference type="Proteomes" id="UP000186406">
    <property type="component" value="Unassembled WGS sequence"/>
</dbReference>
<evidence type="ECO:0000313" key="12">
    <source>
        <dbReference type="EMBL" id="SHO61694.1"/>
    </source>
</evidence>
<keyword evidence="4" id="KW-1003">Cell membrane</keyword>
<dbReference type="STRING" id="1123029.SAMN02745172_00863"/>
<evidence type="ECO:0000256" key="8">
    <source>
        <dbReference type="ARBA" id="ARBA00022840"/>
    </source>
</evidence>
<proteinExistence type="inferred from homology"/>
<dbReference type="PROSITE" id="PS50893">
    <property type="entry name" value="ABC_TRANSPORTER_2"/>
    <property type="match status" value="2"/>
</dbReference>
<dbReference type="PANTHER" id="PTHR43790">
    <property type="entry name" value="CARBOHYDRATE TRANSPORT ATP-BINDING PROTEIN MG119-RELATED"/>
    <property type="match status" value="1"/>
</dbReference>
<organism evidence="12 13">
    <name type="scientific">Pseudoxanthobacter soli DSM 19599</name>
    <dbReference type="NCBI Taxonomy" id="1123029"/>
    <lineage>
        <taxon>Bacteria</taxon>
        <taxon>Pseudomonadati</taxon>
        <taxon>Pseudomonadota</taxon>
        <taxon>Alphaproteobacteria</taxon>
        <taxon>Hyphomicrobiales</taxon>
        <taxon>Segnochrobactraceae</taxon>
        <taxon>Pseudoxanthobacter</taxon>
    </lineage>
</organism>
<feature type="domain" description="ABC transporter" evidence="11">
    <location>
        <begin position="4"/>
        <end position="240"/>
    </location>
</feature>
<evidence type="ECO:0000256" key="2">
    <source>
        <dbReference type="ARBA" id="ARBA00005417"/>
    </source>
</evidence>
<comment type="similarity">
    <text evidence="2">Belongs to the ABC transporter superfamily.</text>
</comment>
<dbReference type="CDD" id="cd03216">
    <property type="entry name" value="ABC_Carb_Monos_I"/>
    <property type="match status" value="1"/>
</dbReference>